<organism evidence="6 7">
    <name type="scientific">Seriola lalandi dorsalis</name>
    <dbReference type="NCBI Taxonomy" id="1841481"/>
    <lineage>
        <taxon>Eukaryota</taxon>
        <taxon>Metazoa</taxon>
        <taxon>Chordata</taxon>
        <taxon>Craniata</taxon>
        <taxon>Vertebrata</taxon>
        <taxon>Euteleostomi</taxon>
        <taxon>Actinopterygii</taxon>
        <taxon>Neopterygii</taxon>
        <taxon>Teleostei</taxon>
        <taxon>Neoteleostei</taxon>
        <taxon>Acanthomorphata</taxon>
        <taxon>Carangaria</taxon>
        <taxon>Carangiformes</taxon>
        <taxon>Carangidae</taxon>
        <taxon>Seriola</taxon>
    </lineage>
</organism>
<dbReference type="GeneTree" id="ENSGT00970000193381"/>
<dbReference type="PROSITE" id="PS50089">
    <property type="entry name" value="ZF_RING_2"/>
    <property type="match status" value="1"/>
</dbReference>
<dbReference type="PROSITE" id="PS00518">
    <property type="entry name" value="ZF_RING_1"/>
    <property type="match status" value="1"/>
</dbReference>
<dbReference type="AlphaFoldDB" id="A0A3B4WRZ9"/>
<dbReference type="Pfam" id="PF00097">
    <property type="entry name" value="zf-C3HC4"/>
    <property type="match status" value="1"/>
</dbReference>
<keyword evidence="3" id="KW-0862">Zinc</keyword>
<dbReference type="GO" id="GO:0006513">
    <property type="term" value="P:protein monoubiquitination"/>
    <property type="evidence" value="ECO:0007669"/>
    <property type="project" value="TreeGrafter"/>
</dbReference>
<dbReference type="GO" id="GO:0061630">
    <property type="term" value="F:ubiquitin protein ligase activity"/>
    <property type="evidence" value="ECO:0007669"/>
    <property type="project" value="TreeGrafter"/>
</dbReference>
<dbReference type="InterPro" id="IPR017907">
    <property type="entry name" value="Znf_RING_CS"/>
</dbReference>
<dbReference type="PANTHER" id="PTHR25462:SF229">
    <property type="entry name" value="TRANSCRIPTION INTERMEDIARY FACTOR 1-BETA"/>
    <property type="match status" value="1"/>
</dbReference>
<evidence type="ECO:0000313" key="7">
    <source>
        <dbReference type="Proteomes" id="UP000261360"/>
    </source>
</evidence>
<keyword evidence="1" id="KW-0479">Metal-binding</keyword>
<proteinExistence type="predicted"/>
<evidence type="ECO:0000256" key="4">
    <source>
        <dbReference type="PROSITE-ProRule" id="PRU00175"/>
    </source>
</evidence>
<dbReference type="InterPro" id="IPR047153">
    <property type="entry name" value="TRIM45/56/19-like"/>
</dbReference>
<dbReference type="GO" id="GO:0008270">
    <property type="term" value="F:zinc ion binding"/>
    <property type="evidence" value="ECO:0007669"/>
    <property type="project" value="UniProtKB-KW"/>
</dbReference>
<dbReference type="SMART" id="SM00184">
    <property type="entry name" value="RING"/>
    <property type="match status" value="1"/>
</dbReference>
<protein>
    <recommendedName>
        <fullName evidence="5">RING-type domain-containing protein</fullName>
    </recommendedName>
</protein>
<dbReference type="InterPro" id="IPR018957">
    <property type="entry name" value="Znf_C3HC4_RING-type"/>
</dbReference>
<dbReference type="InterPro" id="IPR013083">
    <property type="entry name" value="Znf_RING/FYVE/PHD"/>
</dbReference>
<dbReference type="InterPro" id="IPR001841">
    <property type="entry name" value="Znf_RING"/>
</dbReference>
<reference evidence="6" key="1">
    <citation type="submission" date="2025-08" db="UniProtKB">
        <authorList>
            <consortium name="Ensembl"/>
        </authorList>
    </citation>
    <scope>IDENTIFICATION</scope>
</reference>
<evidence type="ECO:0000256" key="3">
    <source>
        <dbReference type="ARBA" id="ARBA00022833"/>
    </source>
</evidence>
<dbReference type="Ensembl" id="ENSSLDT00000005718.1">
    <property type="protein sequence ID" value="ENSSLDP00000005537.1"/>
    <property type="gene ID" value="ENSSLDG00000004423.1"/>
</dbReference>
<evidence type="ECO:0000313" key="6">
    <source>
        <dbReference type="Ensembl" id="ENSSLDP00000005537.1"/>
    </source>
</evidence>
<dbReference type="STRING" id="1841481.ENSSLDP00000005537"/>
<dbReference type="PANTHER" id="PTHR25462">
    <property type="entry name" value="BONUS, ISOFORM C-RELATED"/>
    <property type="match status" value="1"/>
</dbReference>
<evidence type="ECO:0000256" key="2">
    <source>
        <dbReference type="ARBA" id="ARBA00022771"/>
    </source>
</evidence>
<evidence type="ECO:0000256" key="1">
    <source>
        <dbReference type="ARBA" id="ARBA00022723"/>
    </source>
</evidence>
<accession>A0A3B4WRZ9</accession>
<keyword evidence="7" id="KW-1185">Reference proteome</keyword>
<feature type="domain" description="RING-type" evidence="5">
    <location>
        <begin position="11"/>
        <end position="51"/>
    </location>
</feature>
<keyword evidence="2 4" id="KW-0863">Zinc-finger</keyword>
<evidence type="ECO:0000259" key="5">
    <source>
        <dbReference type="PROSITE" id="PS50089"/>
    </source>
</evidence>
<name>A0A3B4WRZ9_SERLL</name>
<dbReference type="SUPFAM" id="SSF57850">
    <property type="entry name" value="RING/U-box"/>
    <property type="match status" value="1"/>
</dbReference>
<dbReference type="Gene3D" id="3.30.40.10">
    <property type="entry name" value="Zinc/RING finger domain, C3HC4 (zinc finger)"/>
    <property type="match status" value="1"/>
</dbReference>
<dbReference type="Proteomes" id="UP000261360">
    <property type="component" value="Unplaced"/>
</dbReference>
<reference evidence="6" key="2">
    <citation type="submission" date="2025-09" db="UniProtKB">
        <authorList>
            <consortium name="Ensembl"/>
        </authorList>
    </citation>
    <scope>IDENTIFICATION</scope>
</reference>
<sequence length="87" mass="9847">MSAQSEDDLSCPVCQDIFKNPVILSCSHSFCKDCLQSWWREKPLQECPVCKRRSSKSDPPLRGRSLLSSLPGYFQKSCCPVVQPQLL</sequence>